<protein>
    <submittedName>
        <fullName evidence="2">Uncharacterized protein</fullName>
    </submittedName>
</protein>
<dbReference type="PANTHER" id="PTHR34207">
    <property type="entry name" value="PROTEIN BIC1"/>
    <property type="match status" value="1"/>
</dbReference>
<sequence length="169" mass="19009">MINKLNCSSSGSKDGEAQETIYHQANLPLSNPTETTQYSSNLDEHHRQQRQLEKEESTPAPATTTDESMNEIGQIADKEEPVVVKTTVGTYYSSLPAVEVISGRERLKRHRNEVAGRVWIPDLWGQEKLLKEWTDCSAFDTQLFPSGLMSARAALVREGRRANMENRCS</sequence>
<dbReference type="InterPro" id="IPR040374">
    <property type="entry name" value="BIC"/>
</dbReference>
<keyword evidence="3" id="KW-1185">Reference proteome</keyword>
<comment type="caution">
    <text evidence="2">The sequence shown here is derived from an EMBL/GenBank/DDBJ whole genome shotgun (WGS) entry which is preliminary data.</text>
</comment>
<feature type="compositionally biased region" description="Basic and acidic residues" evidence="1">
    <location>
        <begin position="42"/>
        <end position="57"/>
    </location>
</feature>
<dbReference type="AlphaFoldDB" id="A0AA41VBG9"/>
<dbReference type="CDD" id="cd22645">
    <property type="entry name" value="BIC1_CID"/>
    <property type="match status" value="1"/>
</dbReference>
<proteinExistence type="predicted"/>
<dbReference type="PANTHER" id="PTHR34207:SF2">
    <property type="entry name" value="PROTEIN BIC1"/>
    <property type="match status" value="1"/>
</dbReference>
<feature type="region of interest" description="Disordered" evidence="1">
    <location>
        <begin position="1"/>
        <end position="73"/>
    </location>
</feature>
<organism evidence="2 3">
    <name type="scientific">Papaver nudicaule</name>
    <name type="common">Iceland poppy</name>
    <dbReference type="NCBI Taxonomy" id="74823"/>
    <lineage>
        <taxon>Eukaryota</taxon>
        <taxon>Viridiplantae</taxon>
        <taxon>Streptophyta</taxon>
        <taxon>Embryophyta</taxon>
        <taxon>Tracheophyta</taxon>
        <taxon>Spermatophyta</taxon>
        <taxon>Magnoliopsida</taxon>
        <taxon>Ranunculales</taxon>
        <taxon>Papaveraceae</taxon>
        <taxon>Papaveroideae</taxon>
        <taxon>Papaver</taxon>
    </lineage>
</organism>
<accession>A0AA41VBG9</accession>
<name>A0AA41VBG9_PAPNU</name>
<reference evidence="2" key="1">
    <citation type="submission" date="2022-03" db="EMBL/GenBank/DDBJ databases">
        <title>A functionally conserved STORR gene fusion in Papaver species that diverged 16.8 million years ago.</title>
        <authorList>
            <person name="Catania T."/>
        </authorList>
    </citation>
    <scope>NUCLEOTIDE SEQUENCE</scope>
    <source>
        <strain evidence="2">S-191538</strain>
    </source>
</reference>
<gene>
    <name evidence="2" type="ORF">MKW94_017703</name>
</gene>
<feature type="compositionally biased region" description="Polar residues" evidence="1">
    <location>
        <begin position="21"/>
        <end position="41"/>
    </location>
</feature>
<evidence type="ECO:0000313" key="3">
    <source>
        <dbReference type="Proteomes" id="UP001177140"/>
    </source>
</evidence>
<evidence type="ECO:0000313" key="2">
    <source>
        <dbReference type="EMBL" id="MCL7033618.1"/>
    </source>
</evidence>
<dbReference type="Proteomes" id="UP001177140">
    <property type="component" value="Unassembled WGS sequence"/>
</dbReference>
<feature type="compositionally biased region" description="Polar residues" evidence="1">
    <location>
        <begin position="1"/>
        <end position="12"/>
    </location>
</feature>
<evidence type="ECO:0000256" key="1">
    <source>
        <dbReference type="SAM" id="MobiDB-lite"/>
    </source>
</evidence>
<dbReference type="EMBL" id="JAJJMA010136605">
    <property type="protein sequence ID" value="MCL7033618.1"/>
    <property type="molecule type" value="Genomic_DNA"/>
</dbReference>
<dbReference type="GO" id="GO:0009785">
    <property type="term" value="P:blue light signaling pathway"/>
    <property type="evidence" value="ECO:0007669"/>
    <property type="project" value="InterPro"/>
</dbReference>